<organism evidence="1 2">
    <name type="scientific">Cymbomonas tetramitiformis</name>
    <dbReference type="NCBI Taxonomy" id="36881"/>
    <lineage>
        <taxon>Eukaryota</taxon>
        <taxon>Viridiplantae</taxon>
        <taxon>Chlorophyta</taxon>
        <taxon>Pyramimonadophyceae</taxon>
        <taxon>Pyramimonadales</taxon>
        <taxon>Pyramimonadaceae</taxon>
        <taxon>Cymbomonas</taxon>
    </lineage>
</organism>
<name>A0AAE0GEG6_9CHLO</name>
<accession>A0AAE0GEG6</accession>
<dbReference type="EMBL" id="LGRX02006467">
    <property type="protein sequence ID" value="KAK3276611.1"/>
    <property type="molecule type" value="Genomic_DNA"/>
</dbReference>
<dbReference type="AlphaFoldDB" id="A0AAE0GEG6"/>
<comment type="caution">
    <text evidence="1">The sequence shown here is derived from an EMBL/GenBank/DDBJ whole genome shotgun (WGS) entry which is preliminary data.</text>
</comment>
<sequence length="434" mass="43649">MLGGAVPSPGVCAAVEGRCWEGLCFHLGVCAAVEGDAGRGCAVTWVSALPWRVRFSGPSPVSALAVRVMLGGAGHLGVCAAVEGDVGRLCRPPGCLRLPWRVMLGGAVPSPGCLLAVESDAGRGCAVTWVSALPWRVAREERVVALLAEEGRESAVEEVAHGDGVVVTDAVETVGGAGNCTPGGDGGGVMVVGDGGGGDGGGGDGGGDGGGGGGVVEVRVVEVVMAEVGMGRWGLRWDGGGGDGGGMVMVEVGDGGGDGGVWGWMTISTTVSTLVDATFPAEEKVCEVKMLSGSPANCRENADADSELSKTATDVTVMLPARMLLMVTAEDGRPAESAMSPMKLDRKFASKAASLKLEIWRSEKLMQEETENFADAPVTVGEVVGPFVGPAVGVLEGGGMVMVEVGMVMVAMGMVMVAMVGGGSEGGGGGEWWR</sequence>
<proteinExistence type="predicted"/>
<evidence type="ECO:0000313" key="2">
    <source>
        <dbReference type="Proteomes" id="UP001190700"/>
    </source>
</evidence>
<evidence type="ECO:0000313" key="1">
    <source>
        <dbReference type="EMBL" id="KAK3276611.1"/>
    </source>
</evidence>
<protein>
    <submittedName>
        <fullName evidence="1">Uncharacterized protein</fullName>
    </submittedName>
</protein>
<reference evidence="1 2" key="1">
    <citation type="journal article" date="2015" name="Genome Biol. Evol.">
        <title>Comparative Genomics of a Bacterivorous Green Alga Reveals Evolutionary Causalities and Consequences of Phago-Mixotrophic Mode of Nutrition.</title>
        <authorList>
            <person name="Burns J.A."/>
            <person name="Paasch A."/>
            <person name="Narechania A."/>
            <person name="Kim E."/>
        </authorList>
    </citation>
    <scope>NUCLEOTIDE SEQUENCE [LARGE SCALE GENOMIC DNA]</scope>
    <source>
        <strain evidence="1 2">PLY_AMNH</strain>
    </source>
</reference>
<gene>
    <name evidence="1" type="ORF">CYMTET_15330</name>
</gene>
<dbReference type="Proteomes" id="UP001190700">
    <property type="component" value="Unassembled WGS sequence"/>
</dbReference>
<keyword evidence="2" id="KW-1185">Reference proteome</keyword>